<dbReference type="Pfam" id="PF12389">
    <property type="entry name" value="Peptidase_M73"/>
    <property type="match status" value="1"/>
</dbReference>
<feature type="compositionally biased region" description="Polar residues" evidence="1">
    <location>
        <begin position="214"/>
        <end position="229"/>
    </location>
</feature>
<proteinExistence type="predicted"/>
<dbReference type="Proteomes" id="UP000282892">
    <property type="component" value="Chromosome"/>
</dbReference>
<dbReference type="InterPro" id="IPR023833">
    <property type="entry name" value="Signal_pept_SipW-depend-type"/>
</dbReference>
<sequence length="263" mass="28190">MGIKKKLGLGMASAALGLSLIGGGTFAYFSDEATIHNGFAAGTLNLEVGKYPGTQWPVNFDLSNLRPGDTVERTFDLKNVGSLAIEDTYLDFSKVSVENPLNTGATDDDFLSALSVTYFYETVVNGQYVPESMLVNSQKISLKDAIAGNYVGKIQPRFLKGTKLNLSPDGIDAGSYGRYRIMISFPETNVAQNKLQGMVAKVDFKLDARQVMGNKSHNAQGPNGTITGNGKQGLTDKTVTPNGTGDLVDPDTTDKAAWEDTNQ</sequence>
<keyword evidence="2" id="KW-0732">Signal</keyword>
<dbReference type="InterPro" id="IPR022121">
    <property type="entry name" value="Peptidase_M73_camelysin"/>
</dbReference>
<evidence type="ECO:0000256" key="2">
    <source>
        <dbReference type="SAM" id="SignalP"/>
    </source>
</evidence>
<feature type="region of interest" description="Disordered" evidence="1">
    <location>
        <begin position="214"/>
        <end position="263"/>
    </location>
</feature>
<gene>
    <name evidence="3" type="ORF">CHR53_18305</name>
</gene>
<dbReference type="STRING" id="1193713.GCA_001636315_00497"/>
<feature type="compositionally biased region" description="Basic and acidic residues" evidence="1">
    <location>
        <begin position="252"/>
        <end position="263"/>
    </location>
</feature>
<protein>
    <submittedName>
        <fullName evidence="3">Camelysin</fullName>
    </submittedName>
</protein>
<dbReference type="KEGG" id="nmk:CHR53_18305"/>
<organism evidence="3 4">
    <name type="scientific">Neobacillus mesonae</name>
    <dbReference type="NCBI Taxonomy" id="1193713"/>
    <lineage>
        <taxon>Bacteria</taxon>
        <taxon>Bacillati</taxon>
        <taxon>Bacillota</taxon>
        <taxon>Bacilli</taxon>
        <taxon>Bacillales</taxon>
        <taxon>Bacillaceae</taxon>
        <taxon>Neobacillus</taxon>
    </lineage>
</organism>
<accession>A0A3T0I131</accession>
<name>A0A3T0I131_9BACI</name>
<dbReference type="RefSeq" id="WP_066384729.1">
    <property type="nucleotide sequence ID" value="NZ_CP022572.1"/>
</dbReference>
<dbReference type="EMBL" id="CP022572">
    <property type="protein sequence ID" value="AZU63049.1"/>
    <property type="molecule type" value="Genomic_DNA"/>
</dbReference>
<feature type="signal peptide" evidence="2">
    <location>
        <begin position="1"/>
        <end position="27"/>
    </location>
</feature>
<feature type="chain" id="PRO_5019575468" evidence="2">
    <location>
        <begin position="28"/>
        <end position="263"/>
    </location>
</feature>
<evidence type="ECO:0000313" key="3">
    <source>
        <dbReference type="EMBL" id="AZU63049.1"/>
    </source>
</evidence>
<dbReference type="NCBIfam" id="TIGR04088">
    <property type="entry name" value="cognate_SipW"/>
    <property type="match status" value="1"/>
</dbReference>
<dbReference type="OrthoDB" id="2660939at2"/>
<reference evidence="3 4" key="1">
    <citation type="submission" date="2017-07" db="EMBL/GenBank/DDBJ databases">
        <title>The complete genome sequence of Bacillus mesonae strain H20-5, an efficient strain improving plant abiotic stress resistance.</title>
        <authorList>
            <person name="Kim S.Y."/>
            <person name="Song H."/>
            <person name="Sang M.K."/>
            <person name="Weon H.-Y."/>
            <person name="Song J."/>
        </authorList>
    </citation>
    <scope>NUCLEOTIDE SEQUENCE [LARGE SCALE GENOMIC DNA]</scope>
    <source>
        <strain evidence="3 4">H20-5</strain>
    </source>
</reference>
<evidence type="ECO:0000313" key="4">
    <source>
        <dbReference type="Proteomes" id="UP000282892"/>
    </source>
</evidence>
<keyword evidence="4" id="KW-1185">Reference proteome</keyword>
<dbReference type="AlphaFoldDB" id="A0A3T0I131"/>
<evidence type="ECO:0000256" key="1">
    <source>
        <dbReference type="SAM" id="MobiDB-lite"/>
    </source>
</evidence>